<feature type="transmembrane region" description="Helical" evidence="1">
    <location>
        <begin position="21"/>
        <end position="40"/>
    </location>
</feature>
<keyword evidence="1" id="KW-1133">Transmembrane helix</keyword>
<reference evidence="3" key="1">
    <citation type="journal article" date="2014" name="Genome Announc.">
        <title>Draft genome sequences of six enterohepatic helicobacter species isolated from humans and one from rhesus macaques.</title>
        <authorList>
            <person name="Shen Z."/>
            <person name="Sheh A."/>
            <person name="Young S.K."/>
            <person name="Abouelliel A."/>
            <person name="Ward D.V."/>
            <person name="Earl A.M."/>
            <person name="Fox J.G."/>
        </authorList>
    </citation>
    <scope>NUCLEOTIDE SEQUENCE [LARGE SCALE GENOMIC DNA]</scope>
    <source>
        <strain evidence="3">CCUG 18818</strain>
    </source>
</reference>
<keyword evidence="1" id="KW-0812">Transmembrane</keyword>
<protein>
    <submittedName>
        <fullName evidence="2">Uncharacterized protein</fullName>
    </submittedName>
</protein>
<evidence type="ECO:0000313" key="3">
    <source>
        <dbReference type="Proteomes" id="UP000005755"/>
    </source>
</evidence>
<name>A0ABN0BDE1_9HELI</name>
<dbReference type="EMBL" id="DS990394">
    <property type="protein sequence ID" value="EFR47530.1"/>
    <property type="molecule type" value="Genomic_DNA"/>
</dbReference>
<accession>A0ABN0BDE1</accession>
<gene>
    <name evidence="2" type="ORF">HCCG_02078</name>
</gene>
<proteinExistence type="predicted"/>
<sequence length="67" mass="7802">MALSTKSIKARLPEEMSRKCFVLQYCQIMMILNFSLRVIFCRLADVFGIAKEELKKMLDILAPPLFF</sequence>
<keyword evidence="1" id="KW-0472">Membrane</keyword>
<dbReference type="Proteomes" id="UP000005755">
    <property type="component" value="Unassembled WGS sequence"/>
</dbReference>
<organism evidence="2 3">
    <name type="scientific">Helicobacter cinaedi CCUG 18818 = ATCC BAA-847</name>
    <dbReference type="NCBI Taxonomy" id="537971"/>
    <lineage>
        <taxon>Bacteria</taxon>
        <taxon>Pseudomonadati</taxon>
        <taxon>Campylobacterota</taxon>
        <taxon>Epsilonproteobacteria</taxon>
        <taxon>Campylobacterales</taxon>
        <taxon>Helicobacteraceae</taxon>
        <taxon>Helicobacter</taxon>
    </lineage>
</organism>
<keyword evidence="3" id="KW-1185">Reference proteome</keyword>
<evidence type="ECO:0000256" key="1">
    <source>
        <dbReference type="SAM" id="Phobius"/>
    </source>
</evidence>
<evidence type="ECO:0000313" key="2">
    <source>
        <dbReference type="EMBL" id="EFR47530.1"/>
    </source>
</evidence>